<dbReference type="InterPro" id="IPR050189">
    <property type="entry name" value="MFS_Efflux_Transporters"/>
</dbReference>
<comment type="caution">
    <text evidence="8">The sequence shown here is derived from an EMBL/GenBank/DDBJ whole genome shotgun (WGS) entry which is preliminary data.</text>
</comment>
<evidence type="ECO:0000256" key="4">
    <source>
        <dbReference type="ARBA" id="ARBA00022989"/>
    </source>
</evidence>
<dbReference type="InterPro" id="IPR036259">
    <property type="entry name" value="MFS_trans_sf"/>
</dbReference>
<feature type="domain" description="Major facilitator superfamily (MFS) profile" evidence="7">
    <location>
        <begin position="6"/>
        <end position="385"/>
    </location>
</feature>
<reference evidence="8 9" key="1">
    <citation type="submission" date="2018-06" db="EMBL/GenBank/DDBJ databases">
        <title>Genomic Encyclopedia of Archaeal and Bacterial Type Strains, Phase II (KMG-II): from individual species to whole genera.</title>
        <authorList>
            <person name="Goeker M."/>
        </authorList>
    </citation>
    <scope>NUCLEOTIDE SEQUENCE [LARGE SCALE GENOMIC DNA]</scope>
    <source>
        <strain evidence="8 9">DSM 27372</strain>
    </source>
</reference>
<keyword evidence="5 6" id="KW-0472">Membrane</keyword>
<dbReference type="CDD" id="cd17324">
    <property type="entry name" value="MFS_NepI_like"/>
    <property type="match status" value="1"/>
</dbReference>
<feature type="transmembrane region" description="Helical" evidence="6">
    <location>
        <begin position="239"/>
        <end position="258"/>
    </location>
</feature>
<feature type="transmembrane region" description="Helical" evidence="6">
    <location>
        <begin position="166"/>
        <end position="184"/>
    </location>
</feature>
<sequence>MSREKFPFFSLLAFTMVAFSAILTELLPAGLLLDMATDLQVHASSIGRLVSYYALGTVLTAFPATTLTRNLSRKPLLLAVIFGFFLSNVITTFSQNYWVTVIMRILAGGFGGILWPLMAGYAARLVNENNTGKAISMVMAGSTIALSLGLPIGAFLGQIIGWRGTFAALSALIFILLVWIAWKIPGVKADEKKMDIPVKLFKMPGVFLVMATTFTTSLAIYVTYTYLSPIMVTNGIKDNAGLALGLFGIGAVLGILITARFIDTHRRSTLLLFILLGASALFIISLAAHFYFVFYTCIVFWGISFGGLPSLLQTATINAAKGLPEIGSSITVTVYNIGVFSGAFIGGLILDYTGPGAIPWTSFLLMVIVISLVAMGRKFAFPSRHKQAIDERIKSKKLIKIKK</sequence>
<dbReference type="AlphaFoldDB" id="A0A318URN3"/>
<feature type="transmembrane region" description="Helical" evidence="6">
    <location>
        <begin position="332"/>
        <end position="350"/>
    </location>
</feature>
<feature type="transmembrane region" description="Helical" evidence="6">
    <location>
        <begin position="135"/>
        <end position="160"/>
    </location>
</feature>
<dbReference type="Gene3D" id="1.20.1250.20">
    <property type="entry name" value="MFS general substrate transporter like domains"/>
    <property type="match status" value="1"/>
</dbReference>
<dbReference type="PROSITE" id="PS50850">
    <property type="entry name" value="MFS"/>
    <property type="match status" value="1"/>
</dbReference>
<dbReference type="InterPro" id="IPR020846">
    <property type="entry name" value="MFS_dom"/>
</dbReference>
<dbReference type="Proteomes" id="UP000248198">
    <property type="component" value="Unassembled WGS sequence"/>
</dbReference>
<evidence type="ECO:0000313" key="8">
    <source>
        <dbReference type="EMBL" id="PYF76735.1"/>
    </source>
</evidence>
<evidence type="ECO:0000259" key="7">
    <source>
        <dbReference type="PROSITE" id="PS50850"/>
    </source>
</evidence>
<evidence type="ECO:0000313" key="9">
    <source>
        <dbReference type="Proteomes" id="UP000248198"/>
    </source>
</evidence>
<feature type="transmembrane region" description="Helical" evidence="6">
    <location>
        <begin position="45"/>
        <end position="64"/>
    </location>
</feature>
<evidence type="ECO:0000256" key="1">
    <source>
        <dbReference type="ARBA" id="ARBA00004651"/>
    </source>
</evidence>
<dbReference type="Pfam" id="PF07690">
    <property type="entry name" value="MFS_1"/>
    <property type="match status" value="1"/>
</dbReference>
<evidence type="ECO:0000256" key="5">
    <source>
        <dbReference type="ARBA" id="ARBA00023136"/>
    </source>
</evidence>
<keyword evidence="3 6" id="KW-0812">Transmembrane</keyword>
<feature type="transmembrane region" description="Helical" evidence="6">
    <location>
        <begin position="270"/>
        <end position="292"/>
    </location>
</feature>
<proteinExistence type="predicted"/>
<evidence type="ECO:0000256" key="2">
    <source>
        <dbReference type="ARBA" id="ARBA00022475"/>
    </source>
</evidence>
<accession>A0A318URN3</accession>
<evidence type="ECO:0000256" key="6">
    <source>
        <dbReference type="SAM" id="Phobius"/>
    </source>
</evidence>
<feature type="transmembrane region" description="Helical" evidence="6">
    <location>
        <begin position="101"/>
        <end position="123"/>
    </location>
</feature>
<keyword evidence="9" id="KW-1185">Reference proteome</keyword>
<dbReference type="PANTHER" id="PTHR43124:SF3">
    <property type="entry name" value="CHLORAMPHENICOL EFFLUX PUMP RV0191"/>
    <property type="match status" value="1"/>
</dbReference>
<gene>
    <name evidence="8" type="ORF">B0O44_101206</name>
</gene>
<feature type="transmembrane region" description="Helical" evidence="6">
    <location>
        <begin position="205"/>
        <end position="227"/>
    </location>
</feature>
<evidence type="ECO:0000256" key="3">
    <source>
        <dbReference type="ARBA" id="ARBA00022692"/>
    </source>
</evidence>
<dbReference type="OrthoDB" id="9788453at2"/>
<protein>
    <submittedName>
        <fullName evidence="8">Putative MFS family arabinose efflux permease</fullName>
    </submittedName>
</protein>
<dbReference type="GO" id="GO:0005886">
    <property type="term" value="C:plasma membrane"/>
    <property type="evidence" value="ECO:0007669"/>
    <property type="project" value="UniProtKB-SubCell"/>
</dbReference>
<name>A0A318URN3_9SPHI</name>
<organism evidence="8 9">
    <name type="scientific">Pedobacter nutrimenti</name>
    <dbReference type="NCBI Taxonomy" id="1241337"/>
    <lineage>
        <taxon>Bacteria</taxon>
        <taxon>Pseudomonadati</taxon>
        <taxon>Bacteroidota</taxon>
        <taxon>Sphingobacteriia</taxon>
        <taxon>Sphingobacteriales</taxon>
        <taxon>Sphingobacteriaceae</taxon>
        <taxon>Pedobacter</taxon>
    </lineage>
</organism>
<dbReference type="InterPro" id="IPR011701">
    <property type="entry name" value="MFS"/>
</dbReference>
<dbReference type="RefSeq" id="WP_110826845.1">
    <property type="nucleotide sequence ID" value="NZ_QKLU01000001.1"/>
</dbReference>
<dbReference type="SUPFAM" id="SSF103473">
    <property type="entry name" value="MFS general substrate transporter"/>
    <property type="match status" value="1"/>
</dbReference>
<feature type="transmembrane region" description="Helical" evidence="6">
    <location>
        <begin position="12"/>
        <end position="33"/>
    </location>
</feature>
<feature type="transmembrane region" description="Helical" evidence="6">
    <location>
        <begin position="298"/>
        <end position="320"/>
    </location>
</feature>
<keyword evidence="2" id="KW-1003">Cell membrane</keyword>
<dbReference type="GO" id="GO:0022857">
    <property type="term" value="F:transmembrane transporter activity"/>
    <property type="evidence" value="ECO:0007669"/>
    <property type="project" value="InterPro"/>
</dbReference>
<feature type="transmembrane region" description="Helical" evidence="6">
    <location>
        <begin position="356"/>
        <end position="376"/>
    </location>
</feature>
<keyword evidence="4 6" id="KW-1133">Transmembrane helix</keyword>
<comment type="subcellular location">
    <subcellularLocation>
        <location evidence="1">Cell membrane</location>
        <topology evidence="1">Multi-pass membrane protein</topology>
    </subcellularLocation>
</comment>
<dbReference type="EMBL" id="QKLU01000001">
    <property type="protein sequence ID" value="PYF76735.1"/>
    <property type="molecule type" value="Genomic_DNA"/>
</dbReference>
<feature type="transmembrane region" description="Helical" evidence="6">
    <location>
        <begin position="76"/>
        <end position="95"/>
    </location>
</feature>
<dbReference type="PANTHER" id="PTHR43124">
    <property type="entry name" value="PURINE EFFLUX PUMP PBUE"/>
    <property type="match status" value="1"/>
</dbReference>